<evidence type="ECO:0000313" key="2">
    <source>
        <dbReference type="EMBL" id="RSN67395.1"/>
    </source>
</evidence>
<feature type="domain" description="Flavodoxin-like" evidence="1">
    <location>
        <begin position="248"/>
        <end position="385"/>
    </location>
</feature>
<sequence length="393" mass="44444">MTFIVREIAEGVILFRILNRVTEKFENFWPIPRGTSYNFYIVRGKDRTALIDGADIRFSDEFFRALEERIKVEEIDYVITQHAEPDHSGTLAEVMRRASGAELLGTKQALAIGASLSNYPLERAREIKDNERLELGGKTLRFVVAPMIHWPDTMMTFLEEDRILFTCDLFGSHGASEKVYFDEDYFELADYYASILMPFPAMVANALQKVRALEPRILAPSHGALHRHVDSILRTYEDWASWKPKGRALILVGSQYGNSEILAREAADGFREEGIEATLVDSSYAHPDDLLALTLESSAILIVSATHNGRPFLGVRYYLDLLEEYKPKNRVFGVIGTFGWGGGAGKYIKDFLESLKIPVVVYMEAKGKPGERELREARELGKLLAIEAKKLLK</sequence>
<dbReference type="SMART" id="SM00849">
    <property type="entry name" value="Lactamase_B"/>
    <property type="match status" value="1"/>
</dbReference>
<dbReference type="GO" id="GO:0046872">
    <property type="term" value="F:metal ion binding"/>
    <property type="evidence" value="ECO:0007669"/>
    <property type="project" value="InterPro"/>
</dbReference>
<dbReference type="RefSeq" id="WP_125742827.1">
    <property type="nucleotide sequence ID" value="NZ_RCOR01000044.1"/>
</dbReference>
<dbReference type="PROSITE" id="PS50902">
    <property type="entry name" value="FLAVODOXIN_LIKE"/>
    <property type="match status" value="1"/>
</dbReference>
<dbReference type="InterPro" id="IPR029039">
    <property type="entry name" value="Flavoprotein-like_sf"/>
</dbReference>
<reference evidence="2 3" key="1">
    <citation type="submission" date="2018-10" db="EMBL/GenBank/DDBJ databases">
        <title>Co-occurring genomic capacity for anaerobic methane metabolism and dissimilatory sulfite reduction discovered in the Korarchaeota.</title>
        <authorList>
            <person name="Mckay L.J."/>
            <person name="Dlakic M."/>
            <person name="Fields M.W."/>
            <person name="Delmont T.O."/>
            <person name="Eren A.M."/>
            <person name="Jay Z.J."/>
            <person name="Klingelsmith K.B."/>
            <person name="Rusch D.B."/>
            <person name="Inskeep W.P."/>
        </authorList>
    </citation>
    <scope>NUCLEOTIDE SEQUENCE [LARGE SCALE GENOMIC DNA]</scope>
    <source>
        <strain evidence="2 3">WS</strain>
    </source>
</reference>
<evidence type="ECO:0000313" key="3">
    <source>
        <dbReference type="Proteomes" id="UP000278149"/>
    </source>
</evidence>
<dbReference type="SUPFAM" id="SSF52218">
    <property type="entry name" value="Flavoproteins"/>
    <property type="match status" value="1"/>
</dbReference>
<dbReference type="PIRSF" id="PIRSF005243">
    <property type="entry name" value="ROO"/>
    <property type="match status" value="1"/>
</dbReference>
<proteinExistence type="predicted"/>
<dbReference type="InterPro" id="IPR008254">
    <property type="entry name" value="Flavodoxin/NO_synth"/>
</dbReference>
<dbReference type="Pfam" id="PF00258">
    <property type="entry name" value="Flavodoxin_1"/>
    <property type="match status" value="1"/>
</dbReference>
<dbReference type="GO" id="GO:0016491">
    <property type="term" value="F:oxidoreductase activity"/>
    <property type="evidence" value="ECO:0007669"/>
    <property type="project" value="InterPro"/>
</dbReference>
<organism evidence="2 3">
    <name type="scientific">Candidatus Korarchaeum cryptofilum</name>
    <dbReference type="NCBI Taxonomy" id="498846"/>
    <lineage>
        <taxon>Archaea</taxon>
        <taxon>Thermoproteota</taxon>
        <taxon>Candidatus Korarchaeia</taxon>
        <taxon>Candidatus Korarchaeales</taxon>
        <taxon>Candidatus Korarchaeaceae</taxon>
        <taxon>Candidatus Korarchaeum</taxon>
    </lineage>
</organism>
<name>A0A3R9P949_9CREN</name>
<protein>
    <submittedName>
        <fullName evidence="2">FprA family A-type flavoprotein</fullName>
    </submittedName>
</protein>
<accession>A0A3R9P949</accession>
<dbReference type="GO" id="GO:0010181">
    <property type="term" value="F:FMN binding"/>
    <property type="evidence" value="ECO:0007669"/>
    <property type="project" value="InterPro"/>
</dbReference>
<gene>
    <name evidence="2" type="ORF">D9Q81_08680</name>
</gene>
<dbReference type="InterPro" id="IPR045761">
    <property type="entry name" value="ODP_dom"/>
</dbReference>
<dbReference type="PANTHER" id="PTHR43717:SF1">
    <property type="entry name" value="ANAEROBIC NITRIC OXIDE REDUCTASE FLAVORUBREDOXIN"/>
    <property type="match status" value="1"/>
</dbReference>
<dbReference type="SUPFAM" id="SSF56281">
    <property type="entry name" value="Metallo-hydrolase/oxidoreductase"/>
    <property type="match status" value="1"/>
</dbReference>
<dbReference type="EMBL" id="RCOR01000044">
    <property type="protein sequence ID" value="RSN67395.1"/>
    <property type="molecule type" value="Genomic_DNA"/>
</dbReference>
<comment type="caution">
    <text evidence="2">The sequence shown here is derived from an EMBL/GenBank/DDBJ whole genome shotgun (WGS) entry which is preliminary data.</text>
</comment>
<dbReference type="CDD" id="cd07709">
    <property type="entry name" value="flavodiiron_proteins_MBL-fold"/>
    <property type="match status" value="1"/>
</dbReference>
<dbReference type="InterPro" id="IPR036866">
    <property type="entry name" value="RibonucZ/Hydroxyglut_hydro"/>
</dbReference>
<dbReference type="InterPro" id="IPR001279">
    <property type="entry name" value="Metallo-B-lactamas"/>
</dbReference>
<dbReference type="InterPro" id="IPR016440">
    <property type="entry name" value="Rubredoxin-O_OxRdtase"/>
</dbReference>
<evidence type="ECO:0000259" key="1">
    <source>
        <dbReference type="PROSITE" id="PS50902"/>
    </source>
</evidence>
<dbReference type="AlphaFoldDB" id="A0A3R9P949"/>
<dbReference type="Proteomes" id="UP000278149">
    <property type="component" value="Unassembled WGS sequence"/>
</dbReference>
<dbReference type="Gene3D" id="3.40.50.360">
    <property type="match status" value="1"/>
</dbReference>
<dbReference type="Pfam" id="PF19583">
    <property type="entry name" value="ODP"/>
    <property type="match status" value="1"/>
</dbReference>
<dbReference type="GO" id="GO:0009055">
    <property type="term" value="F:electron transfer activity"/>
    <property type="evidence" value="ECO:0007669"/>
    <property type="project" value="InterPro"/>
</dbReference>
<dbReference type="PANTHER" id="PTHR43717">
    <property type="entry name" value="ANAEROBIC NITRIC OXIDE REDUCTASE FLAVORUBREDOXIN"/>
    <property type="match status" value="1"/>
</dbReference>
<dbReference type="Gene3D" id="3.60.15.10">
    <property type="entry name" value="Ribonuclease Z/Hydroxyacylglutathione hydrolase-like"/>
    <property type="match status" value="1"/>
</dbReference>